<dbReference type="AlphaFoldDB" id="A0A645IIV5"/>
<gene>
    <name evidence="2" type="primary">hpt_53</name>
    <name evidence="2" type="ORF">SDC9_198867</name>
</gene>
<evidence type="ECO:0000313" key="2">
    <source>
        <dbReference type="EMBL" id="MPN51225.1"/>
    </source>
</evidence>
<dbReference type="EC" id="2.4.2.8" evidence="2"/>
<dbReference type="GO" id="GO:0032263">
    <property type="term" value="P:GMP salvage"/>
    <property type="evidence" value="ECO:0007669"/>
    <property type="project" value="TreeGrafter"/>
</dbReference>
<accession>A0A645IIV5</accession>
<dbReference type="GO" id="GO:0006178">
    <property type="term" value="P:guanine salvage"/>
    <property type="evidence" value="ECO:0007669"/>
    <property type="project" value="TreeGrafter"/>
</dbReference>
<evidence type="ECO:0000259" key="1">
    <source>
        <dbReference type="Pfam" id="PF00156"/>
    </source>
</evidence>
<proteinExistence type="predicted"/>
<organism evidence="2">
    <name type="scientific">bioreactor metagenome</name>
    <dbReference type="NCBI Taxonomy" id="1076179"/>
    <lineage>
        <taxon>unclassified sequences</taxon>
        <taxon>metagenomes</taxon>
        <taxon>ecological metagenomes</taxon>
    </lineage>
</organism>
<dbReference type="Pfam" id="PF00156">
    <property type="entry name" value="Pribosyltran"/>
    <property type="match status" value="1"/>
</dbReference>
<dbReference type="GO" id="GO:0005829">
    <property type="term" value="C:cytosol"/>
    <property type="evidence" value="ECO:0007669"/>
    <property type="project" value="TreeGrafter"/>
</dbReference>
<protein>
    <submittedName>
        <fullName evidence="2">Hypoxanthine-guanine phosphoribosyltransferase</fullName>
        <ecNumber evidence="2">2.4.2.8</ecNumber>
    </submittedName>
</protein>
<sequence length="67" mass="7724">MASLLQELTRYKPEEVKIATLLFKPAAMKKKLQLDYVALEIPNDFIVGFGLDYNGYGRNLKDIYKVK</sequence>
<dbReference type="Gene3D" id="3.40.50.2020">
    <property type="match status" value="1"/>
</dbReference>
<dbReference type="EMBL" id="VSSQ01116124">
    <property type="protein sequence ID" value="MPN51225.1"/>
    <property type="molecule type" value="Genomic_DNA"/>
</dbReference>
<dbReference type="PANTHER" id="PTHR43340:SF1">
    <property type="entry name" value="HYPOXANTHINE PHOSPHORIBOSYLTRANSFERASE"/>
    <property type="match status" value="1"/>
</dbReference>
<keyword evidence="2" id="KW-0328">Glycosyltransferase</keyword>
<dbReference type="InterPro" id="IPR000836">
    <property type="entry name" value="PRTase_dom"/>
</dbReference>
<dbReference type="GO" id="GO:0046100">
    <property type="term" value="P:hypoxanthine metabolic process"/>
    <property type="evidence" value="ECO:0007669"/>
    <property type="project" value="TreeGrafter"/>
</dbReference>
<comment type="caution">
    <text evidence="2">The sequence shown here is derived from an EMBL/GenBank/DDBJ whole genome shotgun (WGS) entry which is preliminary data.</text>
</comment>
<name>A0A645IIV5_9ZZZZ</name>
<feature type="domain" description="Phosphoribosyltransferase" evidence="1">
    <location>
        <begin position="4"/>
        <end position="53"/>
    </location>
</feature>
<dbReference type="GO" id="GO:0004422">
    <property type="term" value="F:hypoxanthine phosphoribosyltransferase activity"/>
    <property type="evidence" value="ECO:0007669"/>
    <property type="project" value="TreeGrafter"/>
</dbReference>
<dbReference type="GO" id="GO:0000287">
    <property type="term" value="F:magnesium ion binding"/>
    <property type="evidence" value="ECO:0007669"/>
    <property type="project" value="TreeGrafter"/>
</dbReference>
<keyword evidence="2" id="KW-0808">Transferase</keyword>
<dbReference type="SUPFAM" id="SSF53271">
    <property type="entry name" value="PRTase-like"/>
    <property type="match status" value="1"/>
</dbReference>
<dbReference type="InterPro" id="IPR050408">
    <property type="entry name" value="HGPRT"/>
</dbReference>
<reference evidence="2" key="1">
    <citation type="submission" date="2019-08" db="EMBL/GenBank/DDBJ databases">
        <authorList>
            <person name="Kucharzyk K."/>
            <person name="Murdoch R.W."/>
            <person name="Higgins S."/>
            <person name="Loffler F."/>
        </authorList>
    </citation>
    <scope>NUCLEOTIDE SEQUENCE</scope>
</reference>
<dbReference type="GO" id="GO:0032264">
    <property type="term" value="P:IMP salvage"/>
    <property type="evidence" value="ECO:0007669"/>
    <property type="project" value="TreeGrafter"/>
</dbReference>
<dbReference type="PANTHER" id="PTHR43340">
    <property type="entry name" value="HYPOXANTHINE-GUANINE PHOSPHORIBOSYLTRANSFERASE"/>
    <property type="match status" value="1"/>
</dbReference>
<dbReference type="InterPro" id="IPR029057">
    <property type="entry name" value="PRTase-like"/>
</dbReference>